<organism evidence="4 5">
    <name type="scientific">Arabis alpina</name>
    <name type="common">Alpine rock-cress</name>
    <dbReference type="NCBI Taxonomy" id="50452"/>
    <lineage>
        <taxon>Eukaryota</taxon>
        <taxon>Viridiplantae</taxon>
        <taxon>Streptophyta</taxon>
        <taxon>Embryophyta</taxon>
        <taxon>Tracheophyta</taxon>
        <taxon>Spermatophyta</taxon>
        <taxon>Magnoliopsida</taxon>
        <taxon>eudicotyledons</taxon>
        <taxon>Gunneridae</taxon>
        <taxon>Pentapetalae</taxon>
        <taxon>rosids</taxon>
        <taxon>malvids</taxon>
        <taxon>Brassicales</taxon>
        <taxon>Brassicaceae</taxon>
        <taxon>Arabideae</taxon>
        <taxon>Arabis</taxon>
    </lineage>
</organism>
<evidence type="ECO:0000259" key="2">
    <source>
        <dbReference type="Pfam" id="PF00078"/>
    </source>
</evidence>
<evidence type="ECO:0000256" key="1">
    <source>
        <dbReference type="SAM" id="MobiDB-lite"/>
    </source>
</evidence>
<keyword evidence="5" id="KW-1185">Reference proteome</keyword>
<proteinExistence type="predicted"/>
<dbReference type="CDD" id="cd01647">
    <property type="entry name" value="RT_LTR"/>
    <property type="match status" value="1"/>
</dbReference>
<dbReference type="InterPro" id="IPR032567">
    <property type="entry name" value="RTL1-rel"/>
</dbReference>
<dbReference type="AlphaFoldDB" id="A0A087GI72"/>
<dbReference type="InterPro" id="IPR043128">
    <property type="entry name" value="Rev_trsase/Diguanyl_cyclase"/>
</dbReference>
<evidence type="ECO:0000259" key="3">
    <source>
        <dbReference type="Pfam" id="PF16205"/>
    </source>
</evidence>
<sequence length="614" mass="68482">MRSRRGECSSQVPIQIRRRTTKSEIQHRDGGLKKSRKGKRPKKGGNRFWKNIGLGFKTPREATDRSADKLPNLFQPISSPGPVTMINTNRVEPRNPSNHDRVKPALRRLTPAELAWRKAEGLCFRCKEKGHSRPQCRHKGCQIMVVLENGEEQEWDGEEDLVDDLNVTTTAGVAALSLNSMVGISLPSTMKLQGSICAPPVIVLIDSGLTIQGRGICRAVELQLQGHTVVDDFLPLELGSADIILGIQFLATLGDMRCNWKLQRLCFTIHDTEVVLQGDLSASCSAVSLKALDGVLTAFEHVFAEPQGIPLTRGREHTIVLSQGASPVSVHLFRYPQIQREEIEKQVAAMLAAGIIKESNSPFSSSVKKKDGSWRFCVDYRALNKATVGDNYPILMIDQLLDELHGSVIFSKLDFCAAYHQIHVKAEDVPKTAFRTHDDLSWFSSMTSWSTVDHWKRINITFYKPGLENKAAYILSRLEAPQLLALSMPISLQLSEIEAAVDQDIDLSKLKQEMLSDPTTHPDFSVVQGAYMDKKCPFIGTVFVRGRILSGTCHSAKMQRTIIVRRDYFHFVKKYQSVILLFSCMKRGTRTSLLTSHLASVSRKETMLSSVSAG</sequence>
<dbReference type="OrthoDB" id="1741103at2759"/>
<feature type="compositionally biased region" description="Basic and acidic residues" evidence="1">
    <location>
        <begin position="21"/>
        <end position="32"/>
    </location>
</feature>
<reference evidence="5" key="1">
    <citation type="journal article" date="2015" name="Nat. Plants">
        <title>Genome expansion of Arabis alpina linked with retrotransposition and reduced symmetric DNA methylation.</title>
        <authorList>
            <person name="Willing E.M."/>
            <person name="Rawat V."/>
            <person name="Mandakova T."/>
            <person name="Maumus F."/>
            <person name="James G.V."/>
            <person name="Nordstroem K.J."/>
            <person name="Becker C."/>
            <person name="Warthmann N."/>
            <person name="Chica C."/>
            <person name="Szarzynska B."/>
            <person name="Zytnicki M."/>
            <person name="Albani M.C."/>
            <person name="Kiefer C."/>
            <person name="Bergonzi S."/>
            <person name="Castaings L."/>
            <person name="Mateos J.L."/>
            <person name="Berns M.C."/>
            <person name="Bujdoso N."/>
            <person name="Piofczyk T."/>
            <person name="de Lorenzo L."/>
            <person name="Barrero-Sicilia C."/>
            <person name="Mateos I."/>
            <person name="Piednoel M."/>
            <person name="Hagmann J."/>
            <person name="Chen-Min-Tao R."/>
            <person name="Iglesias-Fernandez R."/>
            <person name="Schuster S.C."/>
            <person name="Alonso-Blanco C."/>
            <person name="Roudier F."/>
            <person name="Carbonero P."/>
            <person name="Paz-Ares J."/>
            <person name="Davis S.J."/>
            <person name="Pecinka A."/>
            <person name="Quesneville H."/>
            <person name="Colot V."/>
            <person name="Lysak M.A."/>
            <person name="Weigel D."/>
            <person name="Coupland G."/>
            <person name="Schneeberger K."/>
        </authorList>
    </citation>
    <scope>NUCLEOTIDE SEQUENCE [LARGE SCALE GENOMIC DNA]</scope>
    <source>
        <strain evidence="5">cv. Pajares</strain>
    </source>
</reference>
<dbReference type="PANTHER" id="PTHR15503:SF22">
    <property type="entry name" value="TRANSPOSON TY3-I GAG POLYPROTEIN"/>
    <property type="match status" value="1"/>
</dbReference>
<feature type="compositionally biased region" description="Basic residues" evidence="1">
    <location>
        <begin position="33"/>
        <end position="45"/>
    </location>
</feature>
<dbReference type="CDD" id="cd00303">
    <property type="entry name" value="retropepsin_like"/>
    <property type="match status" value="1"/>
</dbReference>
<feature type="compositionally biased region" description="Basic and acidic residues" evidence="1">
    <location>
        <begin position="91"/>
        <end position="101"/>
    </location>
</feature>
<dbReference type="Pfam" id="PF16205">
    <property type="entry name" value="Ribosomal_S17_N"/>
    <property type="match status" value="1"/>
</dbReference>
<dbReference type="SUPFAM" id="SSF50249">
    <property type="entry name" value="Nucleic acid-binding proteins"/>
    <property type="match status" value="1"/>
</dbReference>
<dbReference type="Gramene" id="KFK29574">
    <property type="protein sequence ID" value="KFK29574"/>
    <property type="gene ID" value="AALP_AA7G152200"/>
</dbReference>
<dbReference type="Proteomes" id="UP000029120">
    <property type="component" value="Chromosome 7"/>
</dbReference>
<dbReference type="EMBL" id="CM002875">
    <property type="protein sequence ID" value="KFK29574.1"/>
    <property type="molecule type" value="Genomic_DNA"/>
</dbReference>
<dbReference type="Gene3D" id="3.10.10.10">
    <property type="entry name" value="HIV Type 1 Reverse Transcriptase, subunit A, domain 1"/>
    <property type="match status" value="1"/>
</dbReference>
<feature type="domain" description="Reverse transcriptase" evidence="2">
    <location>
        <begin position="367"/>
        <end position="452"/>
    </location>
</feature>
<dbReference type="Gene3D" id="3.30.70.270">
    <property type="match status" value="1"/>
</dbReference>
<evidence type="ECO:0000313" key="5">
    <source>
        <dbReference type="Proteomes" id="UP000029120"/>
    </source>
</evidence>
<dbReference type="Gene3D" id="2.40.70.10">
    <property type="entry name" value="Acid Proteases"/>
    <property type="match status" value="1"/>
</dbReference>
<dbReference type="SUPFAM" id="SSF56672">
    <property type="entry name" value="DNA/RNA polymerases"/>
    <property type="match status" value="1"/>
</dbReference>
<name>A0A087GI72_ARAAL</name>
<dbReference type="eggNOG" id="KOG1728">
    <property type="taxonomic scope" value="Eukaryota"/>
</dbReference>
<dbReference type="eggNOG" id="KOG0017">
    <property type="taxonomic scope" value="Eukaryota"/>
</dbReference>
<feature type="domain" description="Small ribosomal subunit protein uS17 N-terminal" evidence="3">
    <location>
        <begin position="528"/>
        <end position="549"/>
    </location>
</feature>
<evidence type="ECO:0000313" key="4">
    <source>
        <dbReference type="EMBL" id="KFK29574.1"/>
    </source>
</evidence>
<accession>A0A087GI72</accession>
<feature type="region of interest" description="Disordered" evidence="1">
    <location>
        <begin position="1"/>
        <end position="52"/>
    </location>
</feature>
<dbReference type="PANTHER" id="PTHR15503">
    <property type="entry name" value="LDOC1 RELATED"/>
    <property type="match status" value="1"/>
</dbReference>
<dbReference type="Gene3D" id="2.40.50.1000">
    <property type="match status" value="2"/>
</dbReference>
<dbReference type="Pfam" id="PF00078">
    <property type="entry name" value="RVT_1"/>
    <property type="match status" value="1"/>
</dbReference>
<dbReference type="InterPro" id="IPR000477">
    <property type="entry name" value="RT_dom"/>
</dbReference>
<evidence type="ECO:0008006" key="6">
    <source>
        <dbReference type="Google" id="ProtNLM"/>
    </source>
</evidence>
<dbReference type="InterPro" id="IPR012340">
    <property type="entry name" value="NA-bd_OB-fold"/>
</dbReference>
<gene>
    <name evidence="4" type="ordered locus">AALP_Aa7g152200</name>
</gene>
<feature type="region of interest" description="Disordered" evidence="1">
    <location>
        <begin position="71"/>
        <end position="101"/>
    </location>
</feature>
<protein>
    <recommendedName>
        <fullName evidence="6">CCHC-type domain-containing protein</fullName>
    </recommendedName>
</protein>
<dbReference type="InterPro" id="IPR043502">
    <property type="entry name" value="DNA/RNA_pol_sf"/>
</dbReference>
<dbReference type="InterPro" id="IPR032440">
    <property type="entry name" value="Ribosomal_uS17_N"/>
</dbReference>
<dbReference type="InterPro" id="IPR021109">
    <property type="entry name" value="Peptidase_aspartic_dom_sf"/>
</dbReference>